<sequence>MYVWYDQES</sequence>
<dbReference type="GO" id="GO:0016874">
    <property type="term" value="F:ligase activity"/>
    <property type="evidence" value="ECO:0007669"/>
    <property type="project" value="UniProtKB-KW"/>
</dbReference>
<dbReference type="EMBL" id="CM007647">
    <property type="protein sequence ID" value="ONL93163.1"/>
    <property type="molecule type" value="Genomic_DNA"/>
</dbReference>
<reference evidence="1" key="1">
    <citation type="submission" date="2015-12" db="EMBL/GenBank/DDBJ databases">
        <title>Update maize B73 reference genome by single molecule sequencing technologies.</title>
        <authorList>
            <consortium name="Maize Genome Sequencing Project"/>
            <person name="Ware D."/>
        </authorList>
    </citation>
    <scope>NUCLEOTIDE SEQUENCE [LARGE SCALE GENOMIC DNA]</scope>
    <source>
        <tissue evidence="1">Seedling</tissue>
    </source>
</reference>
<accession>A0A1D6JM67</accession>
<evidence type="ECO:0000313" key="1">
    <source>
        <dbReference type="EMBL" id="ONL93163.1"/>
    </source>
</evidence>
<protein>
    <submittedName>
        <fullName evidence="1">Det1 complexing ubiquitin ligase</fullName>
    </submittedName>
</protein>
<name>A0A1D6JM67_MAIZE</name>
<keyword evidence="1" id="KW-0436">Ligase</keyword>
<gene>
    <name evidence="1" type="ORF">ZEAMMB73_Zm00001d027447</name>
</gene>
<proteinExistence type="predicted"/>
<organism evidence="1">
    <name type="scientific">Zea mays</name>
    <name type="common">Maize</name>
    <dbReference type="NCBI Taxonomy" id="4577"/>
    <lineage>
        <taxon>Eukaryota</taxon>
        <taxon>Viridiplantae</taxon>
        <taxon>Streptophyta</taxon>
        <taxon>Embryophyta</taxon>
        <taxon>Tracheophyta</taxon>
        <taxon>Spermatophyta</taxon>
        <taxon>Magnoliopsida</taxon>
        <taxon>Liliopsida</taxon>
        <taxon>Poales</taxon>
        <taxon>Poaceae</taxon>
        <taxon>PACMAD clade</taxon>
        <taxon>Panicoideae</taxon>
        <taxon>Andropogonodae</taxon>
        <taxon>Andropogoneae</taxon>
        <taxon>Tripsacinae</taxon>
        <taxon>Zea</taxon>
    </lineage>
</organism>